<protein>
    <submittedName>
        <fullName evidence="2">Uncharacterized protein</fullName>
    </submittedName>
</protein>
<evidence type="ECO:0000256" key="1">
    <source>
        <dbReference type="SAM" id="MobiDB-lite"/>
    </source>
</evidence>
<reference evidence="2" key="1">
    <citation type="submission" date="2020-04" db="EMBL/GenBank/DDBJ databases">
        <authorList>
            <person name="Chiriac C."/>
            <person name="Salcher M."/>
            <person name="Ghai R."/>
            <person name="Kavagutti S V."/>
        </authorList>
    </citation>
    <scope>NUCLEOTIDE SEQUENCE</scope>
</reference>
<dbReference type="EMBL" id="LR796213">
    <property type="protein sequence ID" value="CAB4127579.1"/>
    <property type="molecule type" value="Genomic_DNA"/>
</dbReference>
<name>A0A6J5L6R3_9CAUD</name>
<proteinExistence type="predicted"/>
<feature type="compositionally biased region" description="Basic and acidic residues" evidence="1">
    <location>
        <begin position="60"/>
        <end position="77"/>
    </location>
</feature>
<accession>A0A6J5L6R3</accession>
<organism evidence="2">
    <name type="scientific">uncultured Caudovirales phage</name>
    <dbReference type="NCBI Taxonomy" id="2100421"/>
    <lineage>
        <taxon>Viruses</taxon>
        <taxon>Duplodnaviria</taxon>
        <taxon>Heunggongvirae</taxon>
        <taxon>Uroviricota</taxon>
        <taxon>Caudoviricetes</taxon>
        <taxon>Peduoviridae</taxon>
        <taxon>Maltschvirus</taxon>
        <taxon>Maltschvirus maltsch</taxon>
    </lineage>
</organism>
<feature type="region of interest" description="Disordered" evidence="1">
    <location>
        <begin position="1"/>
        <end position="42"/>
    </location>
</feature>
<sequence>MKDRNNKNSPNDPMHPGLGAHSTPVRPQKPRDGYGYGGGTFTFGKAPAGGFQAVWNFSGRPDDYKNSPVSKPEKGGV</sequence>
<evidence type="ECO:0000313" key="2">
    <source>
        <dbReference type="EMBL" id="CAB4127579.1"/>
    </source>
</evidence>
<gene>
    <name evidence="2" type="ORF">UFOVP95_25</name>
</gene>
<feature type="region of interest" description="Disordered" evidence="1">
    <location>
        <begin position="57"/>
        <end position="77"/>
    </location>
</feature>